<reference evidence="3 4" key="1">
    <citation type="submission" date="2019-07" db="EMBL/GenBank/DDBJ databases">
        <title>De Novo Assembly of kiwifruit Actinidia rufa.</title>
        <authorList>
            <person name="Sugita-Konishi S."/>
            <person name="Sato K."/>
            <person name="Mori E."/>
            <person name="Abe Y."/>
            <person name="Kisaki G."/>
            <person name="Hamano K."/>
            <person name="Suezawa K."/>
            <person name="Otani M."/>
            <person name="Fukuda T."/>
            <person name="Manabe T."/>
            <person name="Gomi K."/>
            <person name="Tabuchi M."/>
            <person name="Akimitsu K."/>
            <person name="Kataoka I."/>
        </authorList>
    </citation>
    <scope>NUCLEOTIDE SEQUENCE [LARGE SCALE GENOMIC DNA]</scope>
    <source>
        <strain evidence="4">cv. Fuchu</strain>
    </source>
</reference>
<organism evidence="3 4">
    <name type="scientific">Actinidia rufa</name>
    <dbReference type="NCBI Taxonomy" id="165716"/>
    <lineage>
        <taxon>Eukaryota</taxon>
        <taxon>Viridiplantae</taxon>
        <taxon>Streptophyta</taxon>
        <taxon>Embryophyta</taxon>
        <taxon>Tracheophyta</taxon>
        <taxon>Spermatophyta</taxon>
        <taxon>Magnoliopsida</taxon>
        <taxon>eudicotyledons</taxon>
        <taxon>Gunneridae</taxon>
        <taxon>Pentapetalae</taxon>
        <taxon>asterids</taxon>
        <taxon>Ericales</taxon>
        <taxon>Actinidiaceae</taxon>
        <taxon>Actinidia</taxon>
    </lineage>
</organism>
<feature type="compositionally biased region" description="Pro residues" evidence="1">
    <location>
        <begin position="206"/>
        <end position="227"/>
    </location>
</feature>
<feature type="domain" description="VQ" evidence="2">
    <location>
        <begin position="78"/>
        <end position="103"/>
    </location>
</feature>
<evidence type="ECO:0000313" key="3">
    <source>
        <dbReference type="EMBL" id="GFY85858.1"/>
    </source>
</evidence>
<protein>
    <submittedName>
        <fullName evidence="3">VQ motif-containing protein</fullName>
    </submittedName>
</protein>
<dbReference type="PANTHER" id="PTHR33783">
    <property type="entry name" value="PROTEIN HAIKU1"/>
    <property type="match status" value="1"/>
</dbReference>
<feature type="compositionally biased region" description="Basic residues" evidence="1">
    <location>
        <begin position="33"/>
        <end position="59"/>
    </location>
</feature>
<comment type="caution">
    <text evidence="3">The sequence shown here is derived from an EMBL/GenBank/DDBJ whole genome shotgun (WGS) entry which is preliminary data.</text>
</comment>
<dbReference type="InterPro" id="IPR008889">
    <property type="entry name" value="VQ"/>
</dbReference>
<feature type="region of interest" description="Disordered" evidence="1">
    <location>
        <begin position="1"/>
        <end position="166"/>
    </location>
</feature>
<evidence type="ECO:0000256" key="1">
    <source>
        <dbReference type="SAM" id="MobiDB-lite"/>
    </source>
</evidence>
<dbReference type="AlphaFoldDB" id="A0A7J0EHA9"/>
<dbReference type="Proteomes" id="UP000585474">
    <property type="component" value="Unassembled WGS sequence"/>
</dbReference>
<gene>
    <name evidence="3" type="ORF">Acr_04g0005960</name>
</gene>
<feature type="compositionally biased region" description="Pro residues" evidence="1">
    <location>
        <begin position="62"/>
        <end position="78"/>
    </location>
</feature>
<proteinExistence type="predicted"/>
<dbReference type="PANTHER" id="PTHR33783:SF4">
    <property type="entry name" value="VQ MOTIF-CONTAINING PROTEIN 9"/>
    <property type="match status" value="1"/>
</dbReference>
<feature type="compositionally biased region" description="Pro residues" evidence="1">
    <location>
        <begin position="125"/>
        <end position="139"/>
    </location>
</feature>
<dbReference type="OrthoDB" id="1934230at2759"/>
<dbReference type="PRINTS" id="PR01217">
    <property type="entry name" value="PRICHEXTENSN"/>
</dbReference>
<feature type="compositionally biased region" description="Pro residues" evidence="1">
    <location>
        <begin position="107"/>
        <end position="117"/>
    </location>
</feature>
<accession>A0A7J0EHA9</accession>
<dbReference type="InterPro" id="IPR039612">
    <property type="entry name" value="VQ_5/9/14"/>
</dbReference>
<evidence type="ECO:0000259" key="2">
    <source>
        <dbReference type="Pfam" id="PF05678"/>
    </source>
</evidence>
<feature type="compositionally biased region" description="Low complexity" evidence="1">
    <location>
        <begin position="228"/>
        <end position="237"/>
    </location>
</feature>
<keyword evidence="4" id="KW-1185">Reference proteome</keyword>
<dbReference type="Pfam" id="PF05678">
    <property type="entry name" value="VQ"/>
    <property type="match status" value="1"/>
</dbReference>
<feature type="compositionally biased region" description="Low complexity" evidence="1">
    <location>
        <begin position="7"/>
        <end position="27"/>
    </location>
</feature>
<name>A0A7J0EHA9_9ERIC</name>
<evidence type="ECO:0000313" key="4">
    <source>
        <dbReference type="Proteomes" id="UP000585474"/>
    </source>
</evidence>
<dbReference type="EMBL" id="BJWL01000004">
    <property type="protein sequence ID" value="GFY85858.1"/>
    <property type="molecule type" value="Genomic_DNA"/>
</dbReference>
<sequence>MDKSCHSSGESTTTNSSSSTSNINDNTDQYLRHLNKISHKISKPTRRPTPDHHHHHHQNIHAPPPPLPPPPPEPPQNQPPVYNIKKSDFRDVVQKLTGSPAHDRFSTPPPIQPPKPPSSRLQRIRPPPLAQLSNRPPPLLNSAAPPQSLPSSRQVAPLSPLPPFPAVHAAAESPISAYMRYFQSTVDADLKRFSGLSPRWSNLGQPHPPPNQQPPLPPAAPPFPSPTSGPMAQSPLLFPTSPLPFGCLPSPRSSYPLLSPSLLFSPSATGQLGFQPFPVSPRFAVPSPRWKDL</sequence>
<feature type="region of interest" description="Disordered" evidence="1">
    <location>
        <begin position="195"/>
        <end position="237"/>
    </location>
</feature>